<evidence type="ECO:0000313" key="4">
    <source>
        <dbReference type="EMBL" id="OBA29068.1"/>
    </source>
</evidence>
<dbReference type="SUPFAM" id="SSF54565">
    <property type="entry name" value="Ribosomal protein S16"/>
    <property type="match status" value="1"/>
</dbReference>
<evidence type="ECO:0000256" key="3">
    <source>
        <dbReference type="ARBA" id="ARBA00023274"/>
    </source>
</evidence>
<reference evidence="5" key="1">
    <citation type="journal article" date="2016" name="Proc. Natl. Acad. Sci. U.S.A.">
        <title>Comparative genomics of biotechnologically important yeasts.</title>
        <authorList>
            <person name="Riley R."/>
            <person name="Haridas S."/>
            <person name="Wolfe K.H."/>
            <person name="Lopes M.R."/>
            <person name="Hittinger C.T."/>
            <person name="Goeker M."/>
            <person name="Salamov A.A."/>
            <person name="Wisecaver J.H."/>
            <person name="Long T.M."/>
            <person name="Calvey C.H."/>
            <person name="Aerts A.L."/>
            <person name="Barry K.W."/>
            <person name="Choi C."/>
            <person name="Clum A."/>
            <person name="Coughlan A.Y."/>
            <person name="Deshpande S."/>
            <person name="Douglass A.P."/>
            <person name="Hanson S.J."/>
            <person name="Klenk H.-P."/>
            <person name="LaButti K.M."/>
            <person name="Lapidus A."/>
            <person name="Lindquist E.A."/>
            <person name="Lipzen A.M."/>
            <person name="Meier-Kolthoff J.P."/>
            <person name="Ohm R.A."/>
            <person name="Otillar R.P."/>
            <person name="Pangilinan J.L."/>
            <person name="Peng Y."/>
            <person name="Rokas A."/>
            <person name="Rosa C.A."/>
            <person name="Scheuner C."/>
            <person name="Sibirny A.A."/>
            <person name="Slot J.C."/>
            <person name="Stielow J.B."/>
            <person name="Sun H."/>
            <person name="Kurtzman C.P."/>
            <person name="Blackwell M."/>
            <person name="Grigoriev I.V."/>
            <person name="Jeffries T.W."/>
        </authorList>
    </citation>
    <scope>NUCLEOTIDE SEQUENCE [LARGE SCALE GENOMIC DNA]</scope>
    <source>
        <strain evidence="5">NRRL Y-1626</strain>
    </source>
</reference>
<dbReference type="Pfam" id="PF00886">
    <property type="entry name" value="Ribosomal_S16"/>
    <property type="match status" value="1"/>
</dbReference>
<evidence type="ECO:0000256" key="2">
    <source>
        <dbReference type="ARBA" id="ARBA00022980"/>
    </source>
</evidence>
<name>A0A1B7TK38_9ASCO</name>
<dbReference type="Proteomes" id="UP000092321">
    <property type="component" value="Unassembled WGS sequence"/>
</dbReference>
<dbReference type="AlphaFoldDB" id="A0A1B7TK38"/>
<keyword evidence="3" id="KW-0687">Ribonucleoprotein</keyword>
<proteinExistence type="inferred from homology"/>
<evidence type="ECO:0008006" key="6">
    <source>
        <dbReference type="Google" id="ProtNLM"/>
    </source>
</evidence>
<evidence type="ECO:0000313" key="5">
    <source>
        <dbReference type="Proteomes" id="UP000092321"/>
    </source>
</evidence>
<sequence>MSTRIKLQRLGRKHCPEYNIIVASTHKAKRRAVMPIEVLGHYRPNPIFDKESEKMMKKCELDFDRCKYWISVGSDISYPVFKLFDKAGLGAFGKGARKYHYLKKADPANGQIEREAKKYVQKLDLEKWRKEFAA</sequence>
<dbReference type="GO" id="GO:0005763">
    <property type="term" value="C:mitochondrial small ribosomal subunit"/>
    <property type="evidence" value="ECO:0007669"/>
    <property type="project" value="TreeGrafter"/>
</dbReference>
<dbReference type="OrthoDB" id="407221at2759"/>
<dbReference type="InterPro" id="IPR023803">
    <property type="entry name" value="Ribosomal_bS16_dom_sf"/>
</dbReference>
<dbReference type="InterPro" id="IPR000307">
    <property type="entry name" value="Ribosomal_bS16"/>
</dbReference>
<keyword evidence="2" id="KW-0689">Ribosomal protein</keyword>
<dbReference type="GO" id="GO:0003735">
    <property type="term" value="F:structural constituent of ribosome"/>
    <property type="evidence" value="ECO:0007669"/>
    <property type="project" value="InterPro"/>
</dbReference>
<protein>
    <recommendedName>
        <fullName evidence="6">Ribosomal protein S16</fullName>
    </recommendedName>
</protein>
<accession>A0A1B7TK38</accession>
<organism evidence="4 5">
    <name type="scientific">Hanseniaspora valbyensis NRRL Y-1626</name>
    <dbReference type="NCBI Taxonomy" id="766949"/>
    <lineage>
        <taxon>Eukaryota</taxon>
        <taxon>Fungi</taxon>
        <taxon>Dikarya</taxon>
        <taxon>Ascomycota</taxon>
        <taxon>Saccharomycotina</taxon>
        <taxon>Saccharomycetes</taxon>
        <taxon>Saccharomycodales</taxon>
        <taxon>Saccharomycodaceae</taxon>
        <taxon>Hanseniaspora</taxon>
    </lineage>
</organism>
<comment type="caution">
    <text evidence="4">The sequence shown here is derived from an EMBL/GenBank/DDBJ whole genome shotgun (WGS) entry which is preliminary data.</text>
</comment>
<dbReference type="PANTHER" id="PTHR12919">
    <property type="entry name" value="30S RIBOSOMAL PROTEIN S16"/>
    <property type="match status" value="1"/>
</dbReference>
<keyword evidence="5" id="KW-1185">Reference proteome</keyword>
<dbReference type="GO" id="GO:0032543">
    <property type="term" value="P:mitochondrial translation"/>
    <property type="evidence" value="ECO:0007669"/>
    <property type="project" value="TreeGrafter"/>
</dbReference>
<dbReference type="NCBIfam" id="TIGR00002">
    <property type="entry name" value="S16"/>
    <property type="match status" value="1"/>
</dbReference>
<comment type="similarity">
    <text evidence="1">Belongs to the bacterial ribosomal protein bS16 family.</text>
</comment>
<dbReference type="EMBL" id="LXPE01000001">
    <property type="protein sequence ID" value="OBA29068.1"/>
    <property type="molecule type" value="Genomic_DNA"/>
</dbReference>
<dbReference type="PANTHER" id="PTHR12919:SF20">
    <property type="entry name" value="SMALL RIBOSOMAL SUBUNIT PROTEIN BS16M"/>
    <property type="match status" value="1"/>
</dbReference>
<evidence type="ECO:0000256" key="1">
    <source>
        <dbReference type="ARBA" id="ARBA00006668"/>
    </source>
</evidence>
<gene>
    <name evidence="4" type="ORF">HANVADRAFT_51007</name>
</gene>
<dbReference type="Gene3D" id="3.30.1320.10">
    <property type="match status" value="1"/>
</dbReference>